<dbReference type="EMBL" id="JAODUP010000002">
    <property type="protein sequence ID" value="KAK2170538.1"/>
    <property type="molecule type" value="Genomic_DNA"/>
</dbReference>
<dbReference type="Proteomes" id="UP001208570">
    <property type="component" value="Unassembled WGS sequence"/>
</dbReference>
<accession>A0AAD9KF98</accession>
<evidence type="ECO:0000313" key="2">
    <source>
        <dbReference type="Proteomes" id="UP001208570"/>
    </source>
</evidence>
<protein>
    <submittedName>
        <fullName evidence="1">Uncharacterized protein</fullName>
    </submittedName>
</protein>
<organism evidence="1 2">
    <name type="scientific">Paralvinella palmiformis</name>
    <dbReference type="NCBI Taxonomy" id="53620"/>
    <lineage>
        <taxon>Eukaryota</taxon>
        <taxon>Metazoa</taxon>
        <taxon>Spiralia</taxon>
        <taxon>Lophotrochozoa</taxon>
        <taxon>Annelida</taxon>
        <taxon>Polychaeta</taxon>
        <taxon>Sedentaria</taxon>
        <taxon>Canalipalpata</taxon>
        <taxon>Terebellida</taxon>
        <taxon>Terebelliformia</taxon>
        <taxon>Alvinellidae</taxon>
        <taxon>Paralvinella</taxon>
    </lineage>
</organism>
<proteinExistence type="predicted"/>
<sequence>MEFTLWLLGFVYASLYAFTYDPVLAVSTLSPDMTQSTRAAETTASYTEYLNDSMTTTNVNFEPDLSKEEAENINNKAKSFLTDLLDGIDPRLRPDNDGS</sequence>
<name>A0AAD9KF98_9ANNE</name>
<comment type="caution">
    <text evidence="1">The sequence shown here is derived from an EMBL/GenBank/DDBJ whole genome shotgun (WGS) entry which is preliminary data.</text>
</comment>
<evidence type="ECO:0000313" key="1">
    <source>
        <dbReference type="EMBL" id="KAK2170538.1"/>
    </source>
</evidence>
<dbReference type="AlphaFoldDB" id="A0AAD9KF98"/>
<reference evidence="1" key="1">
    <citation type="journal article" date="2023" name="Mol. Biol. Evol.">
        <title>Third-Generation Sequencing Reveals the Adaptive Role of the Epigenome in Three Deep-Sea Polychaetes.</title>
        <authorList>
            <person name="Perez M."/>
            <person name="Aroh O."/>
            <person name="Sun Y."/>
            <person name="Lan Y."/>
            <person name="Juniper S.K."/>
            <person name="Young C.R."/>
            <person name="Angers B."/>
            <person name="Qian P.Y."/>
        </authorList>
    </citation>
    <scope>NUCLEOTIDE SEQUENCE</scope>
    <source>
        <strain evidence="1">P08H-3</strain>
    </source>
</reference>
<keyword evidence="2" id="KW-1185">Reference proteome</keyword>
<gene>
    <name evidence="1" type="ORF">LSH36_2g06028</name>
</gene>